<evidence type="ECO:0000313" key="2">
    <source>
        <dbReference type="EMBL" id="OWK42998.1"/>
    </source>
</evidence>
<reference evidence="3" key="1">
    <citation type="submission" date="2017-06" db="EMBL/GenBank/DDBJ databases">
        <title>Genome analysis of Fimbriiglobus ruber SP5, the first member of the order Planctomycetales with confirmed chitinolytic capability.</title>
        <authorList>
            <person name="Ravin N.V."/>
            <person name="Rakitin A.L."/>
            <person name="Ivanova A.A."/>
            <person name="Beletsky A.V."/>
            <person name="Kulichevskaya I.S."/>
            <person name="Mardanov A.V."/>
            <person name="Dedysh S.N."/>
        </authorList>
    </citation>
    <scope>NUCLEOTIDE SEQUENCE [LARGE SCALE GENOMIC DNA]</scope>
    <source>
        <strain evidence="3">SP5</strain>
    </source>
</reference>
<keyword evidence="1" id="KW-0472">Membrane</keyword>
<proteinExistence type="predicted"/>
<name>A0A225DWY6_9BACT</name>
<keyword evidence="1" id="KW-1133">Transmembrane helix</keyword>
<keyword evidence="1" id="KW-0812">Transmembrane</keyword>
<dbReference type="Proteomes" id="UP000214646">
    <property type="component" value="Unassembled WGS sequence"/>
</dbReference>
<gene>
    <name evidence="2" type="ORF">FRUB_02597</name>
</gene>
<sequence length="44" mass="4908">MASVVAGSVVVILMLFGGAVLLQYLVTPAPRKVRRKPKRYEYDD</sequence>
<protein>
    <submittedName>
        <fullName evidence="2">Uncharacterized protein</fullName>
    </submittedName>
</protein>
<comment type="caution">
    <text evidence="2">The sequence shown here is derived from an EMBL/GenBank/DDBJ whole genome shotgun (WGS) entry which is preliminary data.</text>
</comment>
<organism evidence="2 3">
    <name type="scientific">Fimbriiglobus ruber</name>
    <dbReference type="NCBI Taxonomy" id="1908690"/>
    <lineage>
        <taxon>Bacteria</taxon>
        <taxon>Pseudomonadati</taxon>
        <taxon>Planctomycetota</taxon>
        <taxon>Planctomycetia</taxon>
        <taxon>Gemmatales</taxon>
        <taxon>Gemmataceae</taxon>
        <taxon>Fimbriiglobus</taxon>
    </lineage>
</organism>
<dbReference type="AlphaFoldDB" id="A0A225DWY6"/>
<dbReference type="EMBL" id="NIDE01000004">
    <property type="protein sequence ID" value="OWK42998.1"/>
    <property type="molecule type" value="Genomic_DNA"/>
</dbReference>
<feature type="transmembrane region" description="Helical" evidence="1">
    <location>
        <begin position="6"/>
        <end position="26"/>
    </location>
</feature>
<evidence type="ECO:0000256" key="1">
    <source>
        <dbReference type="SAM" id="Phobius"/>
    </source>
</evidence>
<evidence type="ECO:0000313" key="3">
    <source>
        <dbReference type="Proteomes" id="UP000214646"/>
    </source>
</evidence>
<accession>A0A225DWY6</accession>
<keyword evidence="3" id="KW-1185">Reference proteome</keyword>